<dbReference type="Proteomes" id="UP001148629">
    <property type="component" value="Unassembled WGS sequence"/>
</dbReference>
<dbReference type="EMBL" id="JANRMS010001668">
    <property type="protein sequence ID" value="KAJ3526792.1"/>
    <property type="molecule type" value="Genomic_DNA"/>
</dbReference>
<keyword evidence="2" id="KW-1185">Reference proteome</keyword>
<proteinExistence type="predicted"/>
<organism evidence="1 2">
    <name type="scientific">Fusarium decemcellulare</name>
    <dbReference type="NCBI Taxonomy" id="57161"/>
    <lineage>
        <taxon>Eukaryota</taxon>
        <taxon>Fungi</taxon>
        <taxon>Dikarya</taxon>
        <taxon>Ascomycota</taxon>
        <taxon>Pezizomycotina</taxon>
        <taxon>Sordariomycetes</taxon>
        <taxon>Hypocreomycetidae</taxon>
        <taxon>Hypocreales</taxon>
        <taxon>Nectriaceae</taxon>
        <taxon>Fusarium</taxon>
        <taxon>Fusarium decemcellulare species complex</taxon>
    </lineage>
</organism>
<sequence length="547" mass="61961">MFASRLDCQPQYEALSYVWGDNTTSIQIWINDQCFMIGSNLYGVLTELRAEKSPCRVLWVDAICINQLDIPEKSQQVARMTEIYQKASSTIMWIGKEEQSLRSALLDILNLNKEPWCSDPERFDGRSLTVGSQIISSMEAVMSQPYFSRSWITQEIVVSRCPVIVAGSCKVKFEEISSAFYSVNMLQPGASKYAAQFVALDTIRMAIMKTRANKHEVAKVNNNQPRADLPDDRRLNHNTGRGPTVLPDLTQLLVSERDRGATDARDKVYALLGINGIAGCSQFSPDYTRTASELYTAVAAQLIQQSNGLRILSASQPRYSNLDIPSWVPDWSQPWRGGIDRRDSFSSGKSFNPHLCVNTKNKTISLYGVKVDTIRQMLRTPFMDWEYMDIVDPLADVLEREAEKLGFRRQFLYEEPAVTLLQVLVAGRGPFVMSKDLHRNDNYSCTGEVQWNSHNLHKRRWDRFKDNLAWLENEWDMFETAHGHFGLAPTCIIPGDSVWILGGGNVPFTLRQREQGGYKLIGECYLNGFMKDCVDTSKGAPDRIVIS</sequence>
<evidence type="ECO:0000313" key="2">
    <source>
        <dbReference type="Proteomes" id="UP001148629"/>
    </source>
</evidence>
<gene>
    <name evidence="1" type="ORF">NM208_g11016</name>
</gene>
<comment type="caution">
    <text evidence="1">The sequence shown here is derived from an EMBL/GenBank/DDBJ whole genome shotgun (WGS) entry which is preliminary data.</text>
</comment>
<evidence type="ECO:0000313" key="1">
    <source>
        <dbReference type="EMBL" id="KAJ3526792.1"/>
    </source>
</evidence>
<name>A0ACC1RVW5_9HYPO</name>
<reference evidence="1" key="1">
    <citation type="submission" date="2022-08" db="EMBL/GenBank/DDBJ databases">
        <title>Genome Sequence of Fusarium decemcellulare.</title>
        <authorList>
            <person name="Buettner E."/>
        </authorList>
    </citation>
    <scope>NUCLEOTIDE SEQUENCE</scope>
    <source>
        <strain evidence="1">Babe19</strain>
    </source>
</reference>
<accession>A0ACC1RVW5</accession>
<protein>
    <submittedName>
        <fullName evidence="1">Uncharacterized protein</fullName>
    </submittedName>
</protein>